<evidence type="ECO:0000256" key="5">
    <source>
        <dbReference type="ARBA" id="ARBA00023136"/>
    </source>
</evidence>
<evidence type="ECO:0000313" key="22">
    <source>
        <dbReference type="EMBL" id="CAD9250358.1"/>
    </source>
</evidence>
<evidence type="ECO:0000313" key="11">
    <source>
        <dbReference type="EMBL" id="CAD9250347.1"/>
    </source>
</evidence>
<dbReference type="HAMAP" id="MF_01844">
    <property type="entry name" value="NhaA"/>
    <property type="match status" value="1"/>
</dbReference>
<dbReference type="EMBL" id="HBGJ01013708">
    <property type="protein sequence ID" value="CAD9250348.1"/>
    <property type="molecule type" value="Transcribed_RNA"/>
</dbReference>
<evidence type="ECO:0000313" key="23">
    <source>
        <dbReference type="EMBL" id="CAD9250359.1"/>
    </source>
</evidence>
<dbReference type="EMBL" id="HBGJ01013722">
    <property type="protein sequence ID" value="CAD9250360.1"/>
    <property type="molecule type" value="Transcribed_RNA"/>
</dbReference>
<dbReference type="GO" id="GO:0006885">
    <property type="term" value="P:regulation of pH"/>
    <property type="evidence" value="ECO:0007669"/>
    <property type="project" value="InterPro"/>
</dbReference>
<evidence type="ECO:0008006" key="25">
    <source>
        <dbReference type="Google" id="ProtNLM"/>
    </source>
</evidence>
<feature type="transmembrane region" description="Helical" evidence="6">
    <location>
        <begin position="200"/>
        <end position="226"/>
    </location>
</feature>
<evidence type="ECO:0000256" key="4">
    <source>
        <dbReference type="ARBA" id="ARBA00022989"/>
    </source>
</evidence>
<evidence type="ECO:0000256" key="2">
    <source>
        <dbReference type="ARBA" id="ARBA00022475"/>
    </source>
</evidence>
<feature type="transmembrane region" description="Helical" evidence="6">
    <location>
        <begin position="337"/>
        <end position="357"/>
    </location>
</feature>
<dbReference type="EMBL" id="HBGJ01013711">
    <property type="protein sequence ID" value="CAD9250350.1"/>
    <property type="molecule type" value="Transcribed_RNA"/>
</dbReference>
<feature type="transmembrane region" description="Helical" evidence="6">
    <location>
        <begin position="296"/>
        <end position="325"/>
    </location>
</feature>
<dbReference type="EMBL" id="HBGJ01013718">
    <property type="protein sequence ID" value="CAD9250356.1"/>
    <property type="molecule type" value="Transcribed_RNA"/>
</dbReference>
<dbReference type="EMBL" id="HBGJ01013719">
    <property type="protein sequence ID" value="CAD9250357.1"/>
    <property type="molecule type" value="Transcribed_RNA"/>
</dbReference>
<evidence type="ECO:0000313" key="16">
    <source>
        <dbReference type="EMBL" id="CAD9250352.1"/>
    </source>
</evidence>
<dbReference type="Pfam" id="PF06965">
    <property type="entry name" value="Na_H_antiport_1"/>
    <property type="match status" value="1"/>
</dbReference>
<organism evidence="24">
    <name type="scientific">Phaeomonas parva</name>
    <dbReference type="NCBI Taxonomy" id="124430"/>
    <lineage>
        <taxon>Eukaryota</taxon>
        <taxon>Sar</taxon>
        <taxon>Stramenopiles</taxon>
        <taxon>Ochrophyta</taxon>
        <taxon>Pinguiophyceae</taxon>
        <taxon>Pinguiochrysidales</taxon>
        <taxon>Pinguiochrysidaceae</taxon>
        <taxon>Phaeomonas</taxon>
    </lineage>
</organism>
<dbReference type="EMBL" id="HBGJ01013703">
    <property type="protein sequence ID" value="CAD9250343.1"/>
    <property type="molecule type" value="Transcribed_RNA"/>
</dbReference>
<evidence type="ECO:0000256" key="6">
    <source>
        <dbReference type="SAM" id="Phobius"/>
    </source>
</evidence>
<dbReference type="AlphaFoldDB" id="A0A6U4EXD0"/>
<dbReference type="EMBL" id="HBGJ01013705">
    <property type="protein sequence ID" value="CAD9250345.1"/>
    <property type="molecule type" value="Transcribed_RNA"/>
</dbReference>
<dbReference type="EMBL" id="HBGJ01013709">
    <property type="protein sequence ID" value="CAD9250349.1"/>
    <property type="molecule type" value="Transcribed_RNA"/>
</dbReference>
<keyword evidence="3 6" id="KW-0812">Transmembrane</keyword>
<dbReference type="EMBL" id="HBGJ01013721">
    <property type="protein sequence ID" value="CAD9250359.1"/>
    <property type="molecule type" value="Transcribed_RNA"/>
</dbReference>
<evidence type="ECO:0000256" key="1">
    <source>
        <dbReference type="ARBA" id="ARBA00004429"/>
    </source>
</evidence>
<evidence type="ECO:0000313" key="17">
    <source>
        <dbReference type="EMBL" id="CAD9250353.1"/>
    </source>
</evidence>
<reference evidence="24" key="1">
    <citation type="submission" date="2021-01" db="EMBL/GenBank/DDBJ databases">
        <authorList>
            <person name="Corre E."/>
            <person name="Pelletier E."/>
            <person name="Niang G."/>
            <person name="Scheremetjew M."/>
            <person name="Finn R."/>
            <person name="Kale V."/>
            <person name="Holt S."/>
            <person name="Cochrane G."/>
            <person name="Meng A."/>
            <person name="Brown T."/>
            <person name="Cohen L."/>
        </authorList>
    </citation>
    <scope>NUCLEOTIDE SEQUENCE</scope>
    <source>
        <strain evidence="24">CCMP2877</strain>
    </source>
</reference>
<comment type="subcellular location">
    <subcellularLocation>
        <location evidence="1">Cell inner membrane</location>
        <topology evidence="1">Multi-pass membrane protein</topology>
    </subcellularLocation>
</comment>
<sequence length="488" mass="50112">MALRGVLAAALAAVAPVAALRRPAFARHLRLPLRPKPAPLTPVRALGDMVPFDDNPAVAAQQTQCDVVNPSQCSKEEDMPKWLQKLAKAQESGLGSAALLAATALSLSLANSAPTSAAWLNFWSSPMGPAIGGHALSPRGWVNEGLMTLFFFVVGLEIKQELRLGSLSSPKKALLPCIAALGGMAVPMLVYLGVQMLPAMAGGSLTAVTVPMATDIAFAMAIFGFFRTRMPPSASVFLLTLATVDDLGAIFVLATCFASNIAPKFLASAAGVTAGLGSYGRTKATDLRIFATGTAALWWCLLRAGVGADIAGVIAALCISTRAVVGNEPLTEKLITWLSPIATFLVMPAFALANTAVPLSGILNAGTGAVAQTVAPAMGILFGLLVGKPLGIFGATWLATRLGMAEMPVGMTKRHLGVVSVLGAIGFTMCLLLTEVAMPTALQPLPKLAVLTASAAASVAGAVAMWRMPKRTEAAVPATEAVPAPATA</sequence>
<evidence type="ECO:0000313" key="10">
    <source>
        <dbReference type="EMBL" id="CAD9250346.1"/>
    </source>
</evidence>
<evidence type="ECO:0000313" key="8">
    <source>
        <dbReference type="EMBL" id="CAD9250343.1"/>
    </source>
</evidence>
<dbReference type="GO" id="GO:0005886">
    <property type="term" value="C:plasma membrane"/>
    <property type="evidence" value="ECO:0007669"/>
    <property type="project" value="UniProtKB-SubCell"/>
</dbReference>
<feature type="transmembrane region" description="Helical" evidence="6">
    <location>
        <begin position="238"/>
        <end position="262"/>
    </location>
</feature>
<dbReference type="InterPro" id="IPR004670">
    <property type="entry name" value="NhaA"/>
</dbReference>
<dbReference type="EMBL" id="HBGJ01013707">
    <property type="protein sequence ID" value="CAD9250347.1"/>
    <property type="molecule type" value="Transcribed_RNA"/>
</dbReference>
<evidence type="ECO:0000313" key="18">
    <source>
        <dbReference type="EMBL" id="CAD9250354.1"/>
    </source>
</evidence>
<protein>
    <recommendedName>
        <fullName evidence="25">Na+/H+ antiporter NhaA</fullName>
    </recommendedName>
</protein>
<dbReference type="EMBL" id="HBGJ01013706">
    <property type="protein sequence ID" value="CAD9250346.1"/>
    <property type="molecule type" value="Transcribed_RNA"/>
</dbReference>
<dbReference type="EMBL" id="HBGJ01013717">
    <property type="protein sequence ID" value="CAD9250355.1"/>
    <property type="molecule type" value="Transcribed_RNA"/>
</dbReference>
<feature type="chain" id="PRO_5036192069" description="Na+/H+ antiporter NhaA" evidence="7">
    <location>
        <begin position="20"/>
        <end position="488"/>
    </location>
</feature>
<gene>
    <name evidence="8" type="ORF">PPAR1163_LOCUS8704</name>
    <name evidence="9" type="ORF">PPAR1163_LOCUS8706</name>
    <name evidence="10" type="ORF">PPAR1163_LOCUS8707</name>
    <name evidence="11" type="ORF">PPAR1163_LOCUS8708</name>
    <name evidence="12" type="ORF">PPAR1163_LOCUS8709</name>
    <name evidence="13" type="ORF">PPAR1163_LOCUS8710</name>
    <name evidence="14" type="ORF">PPAR1163_LOCUS8711</name>
    <name evidence="15" type="ORF">PPAR1163_LOCUS8712</name>
    <name evidence="16" type="ORF">PPAR1163_LOCUS8713</name>
    <name evidence="17" type="ORF">PPAR1163_LOCUS8714</name>
    <name evidence="18" type="ORF">PPAR1163_LOCUS8715</name>
    <name evidence="19" type="ORF">PPAR1163_LOCUS8716</name>
    <name evidence="20" type="ORF">PPAR1163_LOCUS8717</name>
    <name evidence="21" type="ORF">PPAR1163_LOCUS8718</name>
    <name evidence="22" type="ORF">PPAR1163_LOCUS8719</name>
    <name evidence="23" type="ORF">PPAR1163_LOCUS8720</name>
    <name evidence="24" type="ORF">PPAR1163_LOCUS8721</name>
</gene>
<feature type="transmembrane region" description="Helical" evidence="6">
    <location>
        <begin position="174"/>
        <end position="194"/>
    </location>
</feature>
<keyword evidence="4 6" id="KW-1133">Transmembrane helix</keyword>
<feature type="transmembrane region" description="Helical" evidence="6">
    <location>
        <begin position="448"/>
        <end position="466"/>
    </location>
</feature>
<dbReference type="EMBL" id="HBGJ01013716">
    <property type="protein sequence ID" value="CAD9250354.1"/>
    <property type="molecule type" value="Transcribed_RNA"/>
</dbReference>
<dbReference type="PANTHER" id="PTHR30341">
    <property type="entry name" value="SODIUM ION/PROTON ANTIPORTER NHAA-RELATED"/>
    <property type="match status" value="1"/>
</dbReference>
<keyword evidence="2" id="KW-1003">Cell membrane</keyword>
<keyword evidence="7" id="KW-0732">Signal</keyword>
<proteinExistence type="inferred from homology"/>
<dbReference type="PANTHER" id="PTHR30341:SF0">
    <property type="entry name" value="NA(+)_H(+) ANTIPORTER NHAA"/>
    <property type="match status" value="1"/>
</dbReference>
<evidence type="ECO:0000256" key="7">
    <source>
        <dbReference type="SAM" id="SignalP"/>
    </source>
</evidence>
<evidence type="ECO:0000313" key="13">
    <source>
        <dbReference type="EMBL" id="CAD9250349.1"/>
    </source>
</evidence>
<evidence type="ECO:0000313" key="12">
    <source>
        <dbReference type="EMBL" id="CAD9250348.1"/>
    </source>
</evidence>
<evidence type="ECO:0000313" key="9">
    <source>
        <dbReference type="EMBL" id="CAD9250345.1"/>
    </source>
</evidence>
<dbReference type="EMBL" id="HBGJ01013714">
    <property type="protein sequence ID" value="CAD9250353.1"/>
    <property type="molecule type" value="Transcribed_RNA"/>
</dbReference>
<evidence type="ECO:0000313" key="20">
    <source>
        <dbReference type="EMBL" id="CAD9250356.1"/>
    </source>
</evidence>
<evidence type="ECO:0000313" key="14">
    <source>
        <dbReference type="EMBL" id="CAD9250350.1"/>
    </source>
</evidence>
<dbReference type="GO" id="GO:0015385">
    <property type="term" value="F:sodium:proton antiporter activity"/>
    <property type="evidence" value="ECO:0007669"/>
    <property type="project" value="TreeGrafter"/>
</dbReference>
<evidence type="ECO:0000313" key="21">
    <source>
        <dbReference type="EMBL" id="CAD9250357.1"/>
    </source>
</evidence>
<evidence type="ECO:0000256" key="3">
    <source>
        <dbReference type="ARBA" id="ARBA00022692"/>
    </source>
</evidence>
<dbReference type="Gene3D" id="1.20.1530.10">
    <property type="entry name" value="Na+/H+ antiporter like domain"/>
    <property type="match status" value="1"/>
</dbReference>
<feature type="transmembrane region" description="Helical" evidence="6">
    <location>
        <begin position="377"/>
        <end position="398"/>
    </location>
</feature>
<name>A0A6U4EXD0_9STRA</name>
<keyword evidence="5 6" id="KW-0472">Membrane</keyword>
<feature type="signal peptide" evidence="7">
    <location>
        <begin position="1"/>
        <end position="19"/>
    </location>
</feature>
<evidence type="ECO:0000313" key="15">
    <source>
        <dbReference type="EMBL" id="CAD9250351.1"/>
    </source>
</evidence>
<evidence type="ECO:0000313" key="24">
    <source>
        <dbReference type="EMBL" id="CAD9250360.1"/>
    </source>
</evidence>
<dbReference type="EMBL" id="HBGJ01013713">
    <property type="protein sequence ID" value="CAD9250352.1"/>
    <property type="molecule type" value="Transcribed_RNA"/>
</dbReference>
<evidence type="ECO:0000313" key="19">
    <source>
        <dbReference type="EMBL" id="CAD9250355.1"/>
    </source>
</evidence>
<dbReference type="EMBL" id="HBGJ01013712">
    <property type="protein sequence ID" value="CAD9250351.1"/>
    <property type="molecule type" value="Transcribed_RNA"/>
</dbReference>
<accession>A0A6U4EXD0</accession>
<feature type="transmembrane region" description="Helical" evidence="6">
    <location>
        <begin position="418"/>
        <end position="442"/>
    </location>
</feature>
<dbReference type="InterPro" id="IPR023171">
    <property type="entry name" value="Na/H_antiporter_dom_sf"/>
</dbReference>
<dbReference type="EMBL" id="HBGJ01013720">
    <property type="protein sequence ID" value="CAD9250358.1"/>
    <property type="molecule type" value="Transcribed_RNA"/>
</dbReference>